<keyword evidence="1" id="KW-1185">Reference proteome</keyword>
<reference evidence="2" key="1">
    <citation type="submission" date="2016-11" db="UniProtKB">
        <authorList>
            <consortium name="WormBaseParasite"/>
        </authorList>
    </citation>
    <scope>IDENTIFICATION</scope>
</reference>
<protein>
    <submittedName>
        <fullName evidence="2">Uncharacterized protein</fullName>
    </submittedName>
</protein>
<dbReference type="WBParaSite" id="Hba_07228">
    <property type="protein sequence ID" value="Hba_07228"/>
    <property type="gene ID" value="Hba_07228"/>
</dbReference>
<proteinExistence type="predicted"/>
<dbReference type="Proteomes" id="UP000095283">
    <property type="component" value="Unplaced"/>
</dbReference>
<dbReference type="AlphaFoldDB" id="A0A1I7WPZ5"/>
<organism evidence="1 2">
    <name type="scientific">Heterorhabditis bacteriophora</name>
    <name type="common">Entomopathogenic nematode worm</name>
    <dbReference type="NCBI Taxonomy" id="37862"/>
    <lineage>
        <taxon>Eukaryota</taxon>
        <taxon>Metazoa</taxon>
        <taxon>Ecdysozoa</taxon>
        <taxon>Nematoda</taxon>
        <taxon>Chromadorea</taxon>
        <taxon>Rhabditida</taxon>
        <taxon>Rhabditina</taxon>
        <taxon>Rhabditomorpha</taxon>
        <taxon>Strongyloidea</taxon>
        <taxon>Heterorhabditidae</taxon>
        <taxon>Heterorhabditis</taxon>
    </lineage>
</organism>
<sequence length="39" mass="4937">MDFDVRMMKYWENHYIATLRRGRMSKYFILLKKFASILY</sequence>
<evidence type="ECO:0000313" key="2">
    <source>
        <dbReference type="WBParaSite" id="Hba_07228"/>
    </source>
</evidence>
<evidence type="ECO:0000313" key="1">
    <source>
        <dbReference type="Proteomes" id="UP000095283"/>
    </source>
</evidence>
<name>A0A1I7WPZ5_HETBA</name>
<accession>A0A1I7WPZ5</accession>